<name>A0A9D9DTP0_9BACT</name>
<gene>
    <name evidence="1" type="ORF">IAB08_06970</name>
</gene>
<dbReference type="SUPFAM" id="SSF54001">
    <property type="entry name" value="Cysteine proteinases"/>
    <property type="match status" value="1"/>
</dbReference>
<evidence type="ECO:0000313" key="2">
    <source>
        <dbReference type="Proteomes" id="UP000823612"/>
    </source>
</evidence>
<sequence length="192" mass="21975">MKKFLKIFLIAVALLSVAGSILCLSLSRMNDIELKEGDLLFQISKSAQSPLIALATGSVYTHCGILVEKQGKWYVLEATGPVKLTPLQQWCDKGRFKHVISRRVLEKPVKIRYKQYLGQAYDWSFKFDNGKMYCSELIYEIYKKQFGIELSKPRKIGDFNLLGMRKVMKRRGMGKDQLAVAPSDLLRSYLLD</sequence>
<dbReference type="Gene3D" id="3.90.1720.10">
    <property type="entry name" value="endopeptidase domain like (from Nostoc punctiforme)"/>
    <property type="match status" value="1"/>
</dbReference>
<evidence type="ECO:0000313" key="1">
    <source>
        <dbReference type="EMBL" id="MBO8433017.1"/>
    </source>
</evidence>
<reference evidence="1" key="1">
    <citation type="submission" date="2020-10" db="EMBL/GenBank/DDBJ databases">
        <authorList>
            <person name="Gilroy R."/>
        </authorList>
    </citation>
    <scope>NUCLEOTIDE SEQUENCE</scope>
    <source>
        <strain evidence="1">2889</strain>
    </source>
</reference>
<protein>
    <recommendedName>
        <fullName evidence="3">Peptidoglycan peptidase</fullName>
    </recommendedName>
</protein>
<dbReference type="Pfam" id="PF05708">
    <property type="entry name" value="Peptidase_C92"/>
    <property type="match status" value="1"/>
</dbReference>
<accession>A0A9D9DTP0</accession>
<organism evidence="1 2">
    <name type="scientific">Candidatus Pullibacteroides excrementavium</name>
    <dbReference type="NCBI Taxonomy" id="2840905"/>
    <lineage>
        <taxon>Bacteria</taxon>
        <taxon>Pseudomonadati</taxon>
        <taxon>Bacteroidota</taxon>
        <taxon>Bacteroidia</taxon>
        <taxon>Bacteroidales</taxon>
        <taxon>Candidatus Pullibacteroides</taxon>
    </lineage>
</organism>
<reference evidence="1" key="2">
    <citation type="journal article" date="2021" name="PeerJ">
        <title>Extensive microbial diversity within the chicken gut microbiome revealed by metagenomics and culture.</title>
        <authorList>
            <person name="Gilroy R."/>
            <person name="Ravi A."/>
            <person name="Getino M."/>
            <person name="Pursley I."/>
            <person name="Horton D.L."/>
            <person name="Alikhan N.F."/>
            <person name="Baker D."/>
            <person name="Gharbi K."/>
            <person name="Hall N."/>
            <person name="Watson M."/>
            <person name="Adriaenssens E.M."/>
            <person name="Foster-Nyarko E."/>
            <person name="Jarju S."/>
            <person name="Secka A."/>
            <person name="Antonio M."/>
            <person name="Oren A."/>
            <person name="Chaudhuri R.R."/>
            <person name="La Ragione R."/>
            <person name="Hildebrand F."/>
            <person name="Pallen M.J."/>
        </authorList>
    </citation>
    <scope>NUCLEOTIDE SEQUENCE</scope>
    <source>
        <strain evidence="1">2889</strain>
    </source>
</reference>
<evidence type="ECO:0008006" key="3">
    <source>
        <dbReference type="Google" id="ProtNLM"/>
    </source>
</evidence>
<dbReference type="AlphaFoldDB" id="A0A9D9DTP0"/>
<dbReference type="Proteomes" id="UP000823612">
    <property type="component" value="Unassembled WGS sequence"/>
</dbReference>
<comment type="caution">
    <text evidence="1">The sequence shown here is derived from an EMBL/GenBank/DDBJ whole genome shotgun (WGS) entry which is preliminary data.</text>
</comment>
<dbReference type="EMBL" id="JADIMZ010000102">
    <property type="protein sequence ID" value="MBO8433017.1"/>
    <property type="molecule type" value="Genomic_DNA"/>
</dbReference>
<dbReference type="InterPro" id="IPR024453">
    <property type="entry name" value="Peptidase_C92"/>
</dbReference>
<proteinExistence type="predicted"/>
<dbReference type="InterPro" id="IPR038765">
    <property type="entry name" value="Papain-like_cys_pep_sf"/>
</dbReference>